<reference evidence="5" key="1">
    <citation type="submission" date="2009-10" db="EMBL/GenBank/DDBJ databases">
        <title>Diversity of trophic interactions inside an arsenic-rich microbial ecosystem.</title>
        <authorList>
            <person name="Bertin P.N."/>
            <person name="Heinrich-Salmeron A."/>
            <person name="Pelletier E."/>
            <person name="Goulhen-Chollet F."/>
            <person name="Arsene-Ploetze F."/>
            <person name="Gallien S."/>
            <person name="Calteau A."/>
            <person name="Vallenet D."/>
            <person name="Casiot C."/>
            <person name="Chane-Woon-Ming B."/>
            <person name="Giloteaux L."/>
            <person name="Barakat M."/>
            <person name="Bonnefoy V."/>
            <person name="Bruneel O."/>
            <person name="Chandler M."/>
            <person name="Cleiss J."/>
            <person name="Duran R."/>
            <person name="Elbaz-Poulichet F."/>
            <person name="Fonknechten N."/>
            <person name="Lauga B."/>
            <person name="Mornico D."/>
            <person name="Ortet P."/>
            <person name="Schaeffer C."/>
            <person name="Siguier P."/>
            <person name="Alexander Thil Smith A."/>
            <person name="Van Dorsselaer A."/>
            <person name="Weissenbach J."/>
            <person name="Medigue C."/>
            <person name="Le Paslier D."/>
        </authorList>
    </citation>
    <scope>NUCLEOTIDE SEQUENCE</scope>
</reference>
<dbReference type="InterPro" id="IPR036286">
    <property type="entry name" value="LexA/Signal_pep-like_sf"/>
</dbReference>
<dbReference type="EMBL" id="CABP01000068">
    <property type="protein sequence ID" value="CBI04474.1"/>
    <property type="molecule type" value="Genomic_DNA"/>
</dbReference>
<dbReference type="PANTHER" id="PTHR40661">
    <property type="match status" value="1"/>
</dbReference>
<dbReference type="SUPFAM" id="SSF51306">
    <property type="entry name" value="LexA/Signal peptidase"/>
    <property type="match status" value="1"/>
</dbReference>
<dbReference type="InterPro" id="IPR039418">
    <property type="entry name" value="LexA-like"/>
</dbReference>
<evidence type="ECO:0000259" key="4">
    <source>
        <dbReference type="Pfam" id="PF00717"/>
    </source>
</evidence>
<sequence>MKPMLWDGCWVVIDASKTVIVDERIYALAVGDELLVKQLVRGVGNKIVVNSFNPSHPTQVVDPEVLPVQIFGQVVEYSCVLV</sequence>
<dbReference type="AlphaFoldDB" id="E6QB98"/>
<gene>
    <name evidence="5" type="ORF">CARN5_2040</name>
</gene>
<protein>
    <recommendedName>
        <fullName evidence="4">Peptidase S24/S26A/S26B/S26C domain-containing protein</fullName>
    </recommendedName>
</protein>
<dbReference type="CDD" id="cd06529">
    <property type="entry name" value="S24_LexA-like"/>
    <property type="match status" value="1"/>
</dbReference>
<evidence type="ECO:0000313" key="5">
    <source>
        <dbReference type="EMBL" id="CBI04474.1"/>
    </source>
</evidence>
<dbReference type="InterPro" id="IPR015927">
    <property type="entry name" value="Peptidase_S24_S26A/B/C"/>
</dbReference>
<evidence type="ECO:0000256" key="3">
    <source>
        <dbReference type="ARBA" id="ARBA00023163"/>
    </source>
</evidence>
<feature type="domain" description="Peptidase S24/S26A/S26B/S26C" evidence="4">
    <location>
        <begin position="1"/>
        <end position="75"/>
    </location>
</feature>
<name>E6QB98_9ZZZZ</name>
<accession>E6QB98</accession>
<dbReference type="GO" id="GO:0003677">
    <property type="term" value="F:DNA binding"/>
    <property type="evidence" value="ECO:0007669"/>
    <property type="project" value="UniProtKB-KW"/>
</dbReference>
<dbReference type="Gene3D" id="2.10.109.10">
    <property type="entry name" value="Umud Fragment, subunit A"/>
    <property type="match status" value="1"/>
</dbReference>
<organism evidence="5">
    <name type="scientific">mine drainage metagenome</name>
    <dbReference type="NCBI Taxonomy" id="410659"/>
    <lineage>
        <taxon>unclassified sequences</taxon>
        <taxon>metagenomes</taxon>
        <taxon>ecological metagenomes</taxon>
    </lineage>
</organism>
<evidence type="ECO:0000256" key="2">
    <source>
        <dbReference type="ARBA" id="ARBA00023125"/>
    </source>
</evidence>
<keyword evidence="1" id="KW-0805">Transcription regulation</keyword>
<proteinExistence type="predicted"/>
<dbReference type="Pfam" id="PF00717">
    <property type="entry name" value="Peptidase_S24"/>
    <property type="match status" value="1"/>
</dbReference>
<comment type="caution">
    <text evidence="5">The sequence shown here is derived from an EMBL/GenBank/DDBJ whole genome shotgun (WGS) entry which is preliminary data.</text>
</comment>
<keyword evidence="3" id="KW-0804">Transcription</keyword>
<dbReference type="PANTHER" id="PTHR40661:SF3">
    <property type="entry name" value="FELS-1 PROPHAGE TRANSCRIPTIONAL REGULATOR"/>
    <property type="match status" value="1"/>
</dbReference>
<keyword evidence="2" id="KW-0238">DNA-binding</keyword>
<evidence type="ECO:0000256" key="1">
    <source>
        <dbReference type="ARBA" id="ARBA00023015"/>
    </source>
</evidence>